<evidence type="ECO:0000313" key="2">
    <source>
        <dbReference type="EMBL" id="PMD36659.1"/>
    </source>
</evidence>
<dbReference type="EMBL" id="KZ613950">
    <property type="protein sequence ID" value="PMD36659.1"/>
    <property type="molecule type" value="Genomic_DNA"/>
</dbReference>
<reference evidence="2 3" key="1">
    <citation type="submission" date="2016-04" db="EMBL/GenBank/DDBJ databases">
        <title>A degradative enzymes factory behind the ericoid mycorrhizal symbiosis.</title>
        <authorList>
            <consortium name="DOE Joint Genome Institute"/>
            <person name="Martino E."/>
            <person name="Morin E."/>
            <person name="Grelet G."/>
            <person name="Kuo A."/>
            <person name="Kohler A."/>
            <person name="Daghino S."/>
            <person name="Barry K."/>
            <person name="Choi C."/>
            <person name="Cichocki N."/>
            <person name="Clum A."/>
            <person name="Copeland A."/>
            <person name="Hainaut M."/>
            <person name="Haridas S."/>
            <person name="Labutti K."/>
            <person name="Lindquist E."/>
            <person name="Lipzen A."/>
            <person name="Khouja H.-R."/>
            <person name="Murat C."/>
            <person name="Ohm R."/>
            <person name="Olson A."/>
            <person name="Spatafora J."/>
            <person name="Veneault-Fourrey C."/>
            <person name="Henrissat B."/>
            <person name="Grigoriev I."/>
            <person name="Martin F."/>
            <person name="Perotto S."/>
        </authorList>
    </citation>
    <scope>NUCLEOTIDE SEQUENCE [LARGE SCALE GENOMIC DNA]</scope>
    <source>
        <strain evidence="2 3">F</strain>
    </source>
</reference>
<sequence>MAAWNPPPDGGLLSSEHNNQSSNGMSAIQPLLPAPRLGPGHSMALVYDVRVASRPYRGSPTKALGRCLRSSQRAPPASTPLCFSKFSPWAPGRREEHTQLPGAAQDYLRKVPPPLSTVQVSLCLHLEHQRGPAHLYPVPASVAACWAAYAPAPSRRPALYLPVSAPGLLGSSQAVSRVIVTTSPTHNPRHSAIGRKFQRIVNDSMEC</sequence>
<proteinExistence type="predicted"/>
<name>A0A2J6RDS2_HYAVF</name>
<organism evidence="2 3">
    <name type="scientific">Hyaloscypha variabilis (strain UAMH 11265 / GT02V1 / F)</name>
    <name type="common">Meliniomyces variabilis</name>
    <dbReference type="NCBI Taxonomy" id="1149755"/>
    <lineage>
        <taxon>Eukaryota</taxon>
        <taxon>Fungi</taxon>
        <taxon>Dikarya</taxon>
        <taxon>Ascomycota</taxon>
        <taxon>Pezizomycotina</taxon>
        <taxon>Leotiomycetes</taxon>
        <taxon>Helotiales</taxon>
        <taxon>Hyaloscyphaceae</taxon>
        <taxon>Hyaloscypha</taxon>
        <taxon>Hyaloscypha variabilis</taxon>
    </lineage>
</organism>
<dbReference type="AlphaFoldDB" id="A0A2J6RDS2"/>
<gene>
    <name evidence="2" type="ORF">L207DRAFT_532266</name>
</gene>
<protein>
    <submittedName>
        <fullName evidence="2">Uncharacterized protein</fullName>
    </submittedName>
</protein>
<feature type="compositionally biased region" description="Polar residues" evidence="1">
    <location>
        <begin position="15"/>
        <end position="26"/>
    </location>
</feature>
<feature type="region of interest" description="Disordered" evidence="1">
    <location>
        <begin position="1"/>
        <end position="31"/>
    </location>
</feature>
<evidence type="ECO:0000313" key="3">
    <source>
        <dbReference type="Proteomes" id="UP000235786"/>
    </source>
</evidence>
<keyword evidence="3" id="KW-1185">Reference proteome</keyword>
<accession>A0A2J6RDS2</accession>
<dbReference type="Proteomes" id="UP000235786">
    <property type="component" value="Unassembled WGS sequence"/>
</dbReference>
<evidence type="ECO:0000256" key="1">
    <source>
        <dbReference type="SAM" id="MobiDB-lite"/>
    </source>
</evidence>